<accession>A0A6A4NRU2</accession>
<gene>
    <name evidence="1" type="ORF">Lalb_Chr21g0316051</name>
</gene>
<name>A0A6A4NRU2_LUPAL</name>
<comment type="caution">
    <text evidence="1">The sequence shown here is derived from an EMBL/GenBank/DDBJ whole genome shotgun (WGS) entry which is preliminary data.</text>
</comment>
<organism evidence="1 2">
    <name type="scientific">Lupinus albus</name>
    <name type="common">White lupine</name>
    <name type="synonym">Lupinus termis</name>
    <dbReference type="NCBI Taxonomy" id="3870"/>
    <lineage>
        <taxon>Eukaryota</taxon>
        <taxon>Viridiplantae</taxon>
        <taxon>Streptophyta</taxon>
        <taxon>Embryophyta</taxon>
        <taxon>Tracheophyta</taxon>
        <taxon>Spermatophyta</taxon>
        <taxon>Magnoliopsida</taxon>
        <taxon>eudicotyledons</taxon>
        <taxon>Gunneridae</taxon>
        <taxon>Pentapetalae</taxon>
        <taxon>rosids</taxon>
        <taxon>fabids</taxon>
        <taxon>Fabales</taxon>
        <taxon>Fabaceae</taxon>
        <taxon>Papilionoideae</taxon>
        <taxon>50 kb inversion clade</taxon>
        <taxon>genistoids sensu lato</taxon>
        <taxon>core genistoids</taxon>
        <taxon>Genisteae</taxon>
        <taxon>Lupinus</taxon>
    </lineage>
</organism>
<dbReference type="AlphaFoldDB" id="A0A6A4NRU2"/>
<dbReference type="Proteomes" id="UP000447434">
    <property type="component" value="Chromosome 21"/>
</dbReference>
<evidence type="ECO:0000313" key="1">
    <source>
        <dbReference type="EMBL" id="KAE9590099.1"/>
    </source>
</evidence>
<sequence length="55" mass="6890">MQRKQKKHRVKLLQQTWKRAQRWSWSQRCCIVFKKRELPIIFVILSRDKQPCIHT</sequence>
<proteinExistence type="predicted"/>
<protein>
    <submittedName>
        <fullName evidence="1">Uncharacterized protein</fullName>
    </submittedName>
</protein>
<evidence type="ECO:0000313" key="2">
    <source>
        <dbReference type="Proteomes" id="UP000447434"/>
    </source>
</evidence>
<keyword evidence="2" id="KW-1185">Reference proteome</keyword>
<reference evidence="2" key="1">
    <citation type="journal article" date="2020" name="Nat. Commun.">
        <title>Genome sequence of the cluster root forming white lupin.</title>
        <authorList>
            <person name="Hufnagel B."/>
            <person name="Marques A."/>
            <person name="Soriano A."/>
            <person name="Marques L."/>
            <person name="Divol F."/>
            <person name="Doumas P."/>
            <person name="Sallet E."/>
            <person name="Mancinotti D."/>
            <person name="Carrere S."/>
            <person name="Marande W."/>
            <person name="Arribat S."/>
            <person name="Keller J."/>
            <person name="Huneau C."/>
            <person name="Blein T."/>
            <person name="Aime D."/>
            <person name="Laguerre M."/>
            <person name="Taylor J."/>
            <person name="Schubert V."/>
            <person name="Nelson M."/>
            <person name="Geu-Flores F."/>
            <person name="Crespi M."/>
            <person name="Gallardo-Guerrero K."/>
            <person name="Delaux P.-M."/>
            <person name="Salse J."/>
            <person name="Berges H."/>
            <person name="Guyot R."/>
            <person name="Gouzy J."/>
            <person name="Peret B."/>
        </authorList>
    </citation>
    <scope>NUCLEOTIDE SEQUENCE [LARGE SCALE GENOMIC DNA]</scope>
    <source>
        <strain evidence="2">cv. Amiga</strain>
    </source>
</reference>
<dbReference type="EMBL" id="WOCE01000021">
    <property type="protein sequence ID" value="KAE9590099.1"/>
    <property type="molecule type" value="Genomic_DNA"/>
</dbReference>